<protein>
    <submittedName>
        <fullName evidence="1">Uncharacterized protein</fullName>
    </submittedName>
</protein>
<proteinExistence type="predicted"/>
<keyword evidence="2" id="KW-1185">Reference proteome</keyword>
<gene>
    <name evidence="1" type="ORF">ABT58_19355</name>
</gene>
<dbReference type="PATRIC" id="fig|754436.4.peg.4097"/>
<evidence type="ECO:0000313" key="2">
    <source>
        <dbReference type="Proteomes" id="UP000036426"/>
    </source>
</evidence>
<evidence type="ECO:0000313" key="1">
    <source>
        <dbReference type="EMBL" id="KLU99165.1"/>
    </source>
</evidence>
<dbReference type="EMBL" id="LDOV01000037">
    <property type="protein sequence ID" value="KLU99165.1"/>
    <property type="molecule type" value="Genomic_DNA"/>
</dbReference>
<dbReference type="Proteomes" id="UP000036426">
    <property type="component" value="Unassembled WGS sequence"/>
</dbReference>
<sequence length="61" mass="6862">MMNLLICVPVTFILMCQRDTFVKVEKCTIFIFLLLTLNVRGIAKNGCNVLLNGRGLITMSQ</sequence>
<dbReference type="AlphaFoldDB" id="A0A0J1GHW7"/>
<accession>A0A0J1GHW7</accession>
<comment type="caution">
    <text evidence="1">The sequence shown here is derived from an EMBL/GenBank/DDBJ whole genome shotgun (WGS) entry which is preliminary data.</text>
</comment>
<organism evidence="1 2">
    <name type="scientific">Photobacterium aphoticum</name>
    <dbReference type="NCBI Taxonomy" id="754436"/>
    <lineage>
        <taxon>Bacteria</taxon>
        <taxon>Pseudomonadati</taxon>
        <taxon>Pseudomonadota</taxon>
        <taxon>Gammaproteobacteria</taxon>
        <taxon>Vibrionales</taxon>
        <taxon>Vibrionaceae</taxon>
        <taxon>Photobacterium</taxon>
    </lineage>
</organism>
<name>A0A0J1GHW7_9GAMM</name>
<reference evidence="1 2" key="1">
    <citation type="submission" date="2015-05" db="EMBL/GenBank/DDBJ databases">
        <title>Photobacterium galathea sp. nov.</title>
        <authorList>
            <person name="Machado H."/>
            <person name="Gram L."/>
        </authorList>
    </citation>
    <scope>NUCLEOTIDE SEQUENCE [LARGE SCALE GENOMIC DNA]</scope>
    <source>
        <strain evidence="1 2">DSM 25995</strain>
    </source>
</reference>